<reference evidence="8" key="1">
    <citation type="submission" date="2021-01" db="EMBL/GenBank/DDBJ databases">
        <authorList>
            <person name="Corre E."/>
            <person name="Pelletier E."/>
            <person name="Niang G."/>
            <person name="Scheremetjew M."/>
            <person name="Finn R."/>
            <person name="Kale V."/>
            <person name="Holt S."/>
            <person name="Cochrane G."/>
            <person name="Meng A."/>
            <person name="Brown T."/>
            <person name="Cohen L."/>
        </authorList>
    </citation>
    <scope>NUCLEOTIDE SEQUENCE</scope>
</reference>
<evidence type="ECO:0000256" key="5">
    <source>
        <dbReference type="ARBA" id="ARBA00023136"/>
    </source>
</evidence>
<protein>
    <recommendedName>
        <fullName evidence="7">LITAF domain-containing protein</fullName>
    </recommendedName>
</protein>
<comment type="similarity">
    <text evidence="2">Belongs to the CDIP1/LITAF family.</text>
</comment>
<dbReference type="PANTHER" id="PTHR23292:SF6">
    <property type="entry name" value="FI16602P1-RELATED"/>
    <property type="match status" value="1"/>
</dbReference>
<dbReference type="PROSITE" id="PS51837">
    <property type="entry name" value="LITAF"/>
    <property type="match status" value="1"/>
</dbReference>
<organism evidence="8">
    <name type="scientific">Noctiluca scintillans</name>
    <name type="common">Sea sparkle</name>
    <name type="synonym">Red tide dinoflagellate</name>
    <dbReference type="NCBI Taxonomy" id="2966"/>
    <lineage>
        <taxon>Eukaryota</taxon>
        <taxon>Sar</taxon>
        <taxon>Alveolata</taxon>
        <taxon>Dinophyceae</taxon>
        <taxon>Noctilucales</taxon>
        <taxon>Noctilucaceae</taxon>
        <taxon>Noctiluca</taxon>
    </lineage>
</organism>
<feature type="transmembrane region" description="Helical" evidence="6">
    <location>
        <begin position="166"/>
        <end position="187"/>
    </location>
</feature>
<sequence>MLKGPRRACICGMGTRSRARPFIPEERCAERPGEERPLAVPAKASKKSSLIEFSAEKLDDPNEGTTFGNFSVTCKCPHCVRSVDTLIDYETSWVTWLLAFLVWLCIGWLAFWVLPLLWPVFKDVVHRCPTCLNAIARKARISLPTFRSELMSLKVGSCAIVLARKYVLVLLGLVGVIFTVYCLRYALPHPEMVKGPSSQLTWADFLEDCGPSKALRSSPQTARLVTEKYRNRTITWQGEVGPIREGVDFGFMKTKSLLFIRMNPPRYALRDAPDVALLFGEDLFLEVAKLNPGDWVQFEATLQHHGERGDPTVLALWHVAVESRYGTGSALESA</sequence>
<keyword evidence="6" id="KW-0812">Transmembrane</keyword>
<evidence type="ECO:0000256" key="3">
    <source>
        <dbReference type="ARBA" id="ARBA00022723"/>
    </source>
</evidence>
<accession>A0A7S1ACG2</accession>
<dbReference type="GO" id="GO:0008270">
    <property type="term" value="F:zinc ion binding"/>
    <property type="evidence" value="ECO:0007669"/>
    <property type="project" value="TreeGrafter"/>
</dbReference>
<evidence type="ECO:0000256" key="6">
    <source>
        <dbReference type="SAM" id="Phobius"/>
    </source>
</evidence>
<dbReference type="InterPro" id="IPR006629">
    <property type="entry name" value="LITAF"/>
</dbReference>
<evidence type="ECO:0000256" key="2">
    <source>
        <dbReference type="ARBA" id="ARBA00005975"/>
    </source>
</evidence>
<dbReference type="SMART" id="SM00714">
    <property type="entry name" value="LITAF"/>
    <property type="match status" value="1"/>
</dbReference>
<keyword evidence="5 6" id="KW-0472">Membrane</keyword>
<dbReference type="EMBL" id="HBFQ01034037">
    <property type="protein sequence ID" value="CAD8849637.1"/>
    <property type="molecule type" value="Transcribed_RNA"/>
</dbReference>
<dbReference type="GO" id="GO:0016020">
    <property type="term" value="C:membrane"/>
    <property type="evidence" value="ECO:0007669"/>
    <property type="project" value="UniProtKB-SubCell"/>
</dbReference>
<dbReference type="PANTHER" id="PTHR23292">
    <property type="entry name" value="LIPOPOLYSACCHARIDE-INDUCED TUMOR NECROSIS FACTOR-ALPHA FACTOR"/>
    <property type="match status" value="1"/>
</dbReference>
<dbReference type="AlphaFoldDB" id="A0A7S1ACG2"/>
<dbReference type="InterPro" id="IPR037519">
    <property type="entry name" value="LITAF_fam"/>
</dbReference>
<comment type="subcellular location">
    <subcellularLocation>
        <location evidence="1">Membrane</location>
        <topology evidence="1">Peripheral membrane protein</topology>
    </subcellularLocation>
</comment>
<evidence type="ECO:0000259" key="7">
    <source>
        <dbReference type="PROSITE" id="PS51837"/>
    </source>
</evidence>
<proteinExistence type="inferred from homology"/>
<evidence type="ECO:0000313" key="8">
    <source>
        <dbReference type="EMBL" id="CAD8849637.1"/>
    </source>
</evidence>
<dbReference type="Pfam" id="PF10601">
    <property type="entry name" value="zf-LITAF-like"/>
    <property type="match status" value="1"/>
</dbReference>
<feature type="domain" description="LITAF" evidence="7">
    <location>
        <begin position="54"/>
        <end position="140"/>
    </location>
</feature>
<feature type="transmembrane region" description="Helical" evidence="6">
    <location>
        <begin position="93"/>
        <end position="114"/>
    </location>
</feature>
<evidence type="ECO:0000256" key="4">
    <source>
        <dbReference type="ARBA" id="ARBA00022833"/>
    </source>
</evidence>
<gene>
    <name evidence="8" type="ORF">NSCI0253_LOCUS23987</name>
</gene>
<keyword evidence="4" id="KW-0862">Zinc</keyword>
<evidence type="ECO:0000256" key="1">
    <source>
        <dbReference type="ARBA" id="ARBA00004170"/>
    </source>
</evidence>
<keyword evidence="6" id="KW-1133">Transmembrane helix</keyword>
<keyword evidence="3" id="KW-0479">Metal-binding</keyword>
<name>A0A7S1ACG2_NOCSC</name>